<dbReference type="KEGG" id="nmv:NITMOv2_0780"/>
<organism evidence="1 2">
    <name type="scientific">Nitrospira moscoviensis</name>
    <dbReference type="NCBI Taxonomy" id="42253"/>
    <lineage>
        <taxon>Bacteria</taxon>
        <taxon>Pseudomonadati</taxon>
        <taxon>Nitrospirota</taxon>
        <taxon>Nitrospiria</taxon>
        <taxon>Nitrospirales</taxon>
        <taxon>Nitrospiraceae</taxon>
        <taxon>Nitrospira</taxon>
    </lineage>
</organism>
<evidence type="ECO:0000313" key="2">
    <source>
        <dbReference type="Proteomes" id="UP000069205"/>
    </source>
</evidence>
<dbReference type="EMBL" id="CP011801">
    <property type="protein sequence ID" value="ALA57216.1"/>
    <property type="molecule type" value="Genomic_DNA"/>
</dbReference>
<dbReference type="PATRIC" id="fig|42253.5.peg.767"/>
<dbReference type="RefSeq" id="WP_053378591.1">
    <property type="nucleotide sequence ID" value="NZ_CP011801.1"/>
</dbReference>
<dbReference type="AlphaFoldDB" id="A0A0K2G8B6"/>
<keyword evidence="2" id="KW-1185">Reference proteome</keyword>
<sequence>MKQRLAVGLFLGILMLVCPVLAEMDGNTWLKQSEEFKRGYAAGHLEAETVWGTSLLAGGALSEERARTLEVISSVTRYIAVCVRKSNVTSDQLKALTDDYLRQHPTKAKELLFITMGNALGQVCPR</sequence>
<accession>A0A0K2G8B6</accession>
<reference evidence="1 2" key="1">
    <citation type="journal article" date="2015" name="Proc. Natl. Acad. Sci. U.S.A.">
        <title>Expanded metabolic versatility of ubiquitous nitrite-oxidizing bacteria from the genus Nitrospira.</title>
        <authorList>
            <person name="Koch H."/>
            <person name="Lucker S."/>
            <person name="Albertsen M."/>
            <person name="Kitzinger K."/>
            <person name="Herbold C."/>
            <person name="Spieck E."/>
            <person name="Nielsen P.H."/>
            <person name="Wagner M."/>
            <person name="Daims H."/>
        </authorList>
    </citation>
    <scope>NUCLEOTIDE SEQUENCE [LARGE SCALE GENOMIC DNA]</scope>
    <source>
        <strain evidence="1 2">NSP M-1</strain>
    </source>
</reference>
<gene>
    <name evidence="1" type="ORF">NITMOv2_0780</name>
</gene>
<protein>
    <recommendedName>
        <fullName evidence="3">Rap1a immunity protein domain-containing protein</fullName>
    </recommendedName>
</protein>
<proteinExistence type="predicted"/>
<dbReference type="STRING" id="42253.NITMOv2_0780"/>
<evidence type="ECO:0008006" key="3">
    <source>
        <dbReference type="Google" id="ProtNLM"/>
    </source>
</evidence>
<dbReference type="Proteomes" id="UP000069205">
    <property type="component" value="Chromosome"/>
</dbReference>
<evidence type="ECO:0000313" key="1">
    <source>
        <dbReference type="EMBL" id="ALA57216.1"/>
    </source>
</evidence>
<name>A0A0K2G8B6_NITMO</name>